<dbReference type="PROSITE" id="PS51450">
    <property type="entry name" value="LRR"/>
    <property type="match status" value="2"/>
</dbReference>
<name>J9QSU0_RIEAN</name>
<dbReference type="InterPro" id="IPR003591">
    <property type="entry name" value="Leu-rich_rpt_typical-subtyp"/>
</dbReference>
<keyword evidence="4" id="KW-0812">Transmembrane</keyword>
<evidence type="ECO:0000259" key="5">
    <source>
        <dbReference type="PROSITE" id="PS50835"/>
    </source>
</evidence>
<gene>
    <name evidence="6" type="ORF">B739_0462</name>
</gene>
<evidence type="ECO:0000313" key="7">
    <source>
        <dbReference type="Proteomes" id="UP000006276"/>
    </source>
</evidence>
<keyword evidence="4" id="KW-0472">Membrane</keyword>
<dbReference type="InterPro" id="IPR026444">
    <property type="entry name" value="Secre_tail"/>
</dbReference>
<evidence type="ECO:0000256" key="1">
    <source>
        <dbReference type="ARBA" id="ARBA00022614"/>
    </source>
</evidence>
<dbReference type="Proteomes" id="UP000006276">
    <property type="component" value="Chromosome"/>
</dbReference>
<dbReference type="EMBL" id="CP003787">
    <property type="protein sequence ID" value="AFR35066.1"/>
    <property type="molecule type" value="Genomic_DNA"/>
</dbReference>
<evidence type="ECO:0000256" key="4">
    <source>
        <dbReference type="SAM" id="Phobius"/>
    </source>
</evidence>
<dbReference type="PANTHER" id="PTHR48057">
    <property type="entry name" value="LEUCINE-RICH REPEAT SERINE/THREONINE-PROTEIN KINASE 1"/>
    <property type="match status" value="1"/>
</dbReference>
<keyword evidence="7" id="KW-1185">Reference proteome</keyword>
<proteinExistence type="predicted"/>
<sequence>MDSGTKNSYICQKIKLLKTFLYFLFFTFYSFLNAQGIIASEKEVLVQIYQQTDGKNWNRTWDLSADPSEWFGVNTNNGSVTELRLNGNLLHGKLPSLTGLKNLKVLDLSSNHLSGDLPSINNLNQLELLDLSNNNFEGDVSNQFTNLTQLHTLSLGNNKLSLSTPDTFLNSFLNLKVLDLSNFNLQEIPSRVSSLNFIQELNLSGNPIKSGFSHLSKLKSLKKLDLSSTQMEAIPAEVNSLTQLISLNLSKNNLKENSINGIENLNLLEWLSLDQNHLNSIPPALGKLENLVYLNLSGNNLKENFAIIKHLSSLQYLNLSHNQIEGNFPNELSQLEKLMFLSLSGNQLTGELPNPLPPITDISNNRFTSVHIKQYLIHSSQRVDFTYSPQRYDEPTAIKTKIGASVNLTQSLESSQGYSFQWLKSLDTKTNVSSENLRLNNITDKDFTLFTCEAYLSDKDIDISLFREPISIEDGELGIEEVSKSKISIYPNPTADFVNIHTIETDINYTDIYDSSGKKLKTSRLKSIDLSYLPSGVYFISIKTKNKETHLFKILKK</sequence>
<keyword evidence="1" id="KW-0433">Leucine-rich repeat</keyword>
<dbReference type="InterPro" id="IPR032675">
    <property type="entry name" value="LRR_dom_sf"/>
</dbReference>
<dbReference type="KEGG" id="rag:B739_0462"/>
<dbReference type="Pfam" id="PF00560">
    <property type="entry name" value="LRR_1"/>
    <property type="match status" value="4"/>
</dbReference>
<dbReference type="NCBIfam" id="TIGR04183">
    <property type="entry name" value="Por_Secre_tail"/>
    <property type="match status" value="1"/>
</dbReference>
<dbReference type="SUPFAM" id="SSF52058">
    <property type="entry name" value="L domain-like"/>
    <property type="match status" value="1"/>
</dbReference>
<dbReference type="PANTHER" id="PTHR48057:SF7">
    <property type="entry name" value="LEUCINE-RICH REPEAT SERINE_THREONINE-PROTEIN KINASE 1"/>
    <property type="match status" value="1"/>
</dbReference>
<accession>J9QSU0</accession>
<protein>
    <recommendedName>
        <fullName evidence="5">Ig-like domain-containing protein</fullName>
    </recommendedName>
</protein>
<dbReference type="InterPro" id="IPR007110">
    <property type="entry name" value="Ig-like_dom"/>
</dbReference>
<dbReference type="HOGENOM" id="CLU_502269_0_0_10"/>
<evidence type="ECO:0000256" key="3">
    <source>
        <dbReference type="ARBA" id="ARBA00022737"/>
    </source>
</evidence>
<keyword evidence="2" id="KW-0732">Signal</keyword>
<organism evidence="6 7">
    <name type="scientific">Riemerella anatipestifer RA-CH-1</name>
    <dbReference type="NCBI Taxonomy" id="1228997"/>
    <lineage>
        <taxon>Bacteria</taxon>
        <taxon>Pseudomonadati</taxon>
        <taxon>Bacteroidota</taxon>
        <taxon>Flavobacteriia</taxon>
        <taxon>Flavobacteriales</taxon>
        <taxon>Weeksellaceae</taxon>
        <taxon>Riemerella</taxon>
    </lineage>
</organism>
<dbReference type="Pfam" id="PF18962">
    <property type="entry name" value="Por_Secre_tail"/>
    <property type="match status" value="1"/>
</dbReference>
<dbReference type="InterPro" id="IPR001611">
    <property type="entry name" value="Leu-rich_rpt"/>
</dbReference>
<evidence type="ECO:0000256" key="2">
    <source>
        <dbReference type="ARBA" id="ARBA00022729"/>
    </source>
</evidence>
<keyword evidence="3" id="KW-0677">Repeat</keyword>
<dbReference type="InterPro" id="IPR052595">
    <property type="entry name" value="LRRC69/RLP"/>
</dbReference>
<dbReference type="SMART" id="SM00369">
    <property type="entry name" value="LRR_TYP"/>
    <property type="match status" value="7"/>
</dbReference>
<reference evidence="6 7" key="1">
    <citation type="submission" date="2012-09" db="EMBL/GenBank/DDBJ databases">
        <title>Riemerella anatipestifer vaccine strains.</title>
        <authorList>
            <person name="Chun C.A."/>
            <person name="Shu W.M."/>
            <person name="Kang Z.D."/>
            <person name="Jia W.X."/>
        </authorList>
    </citation>
    <scope>NUCLEOTIDE SEQUENCE [LARGE SCALE GENOMIC DNA]</scope>
    <source>
        <strain evidence="6 7">RA-CH-1</strain>
    </source>
</reference>
<dbReference type="AlphaFoldDB" id="J9QSU0"/>
<feature type="domain" description="Ig-like" evidence="5">
    <location>
        <begin position="389"/>
        <end position="464"/>
    </location>
</feature>
<keyword evidence="4" id="KW-1133">Transmembrane helix</keyword>
<evidence type="ECO:0000313" key="6">
    <source>
        <dbReference type="EMBL" id="AFR35066.1"/>
    </source>
</evidence>
<feature type="transmembrane region" description="Helical" evidence="4">
    <location>
        <begin position="20"/>
        <end position="38"/>
    </location>
</feature>
<dbReference type="PROSITE" id="PS50835">
    <property type="entry name" value="IG_LIKE"/>
    <property type="match status" value="1"/>
</dbReference>
<dbReference type="Pfam" id="PF13855">
    <property type="entry name" value="LRR_8"/>
    <property type="match status" value="2"/>
</dbReference>
<dbReference type="PATRIC" id="fig|1228997.3.peg.458"/>
<dbReference type="PRINTS" id="PR00019">
    <property type="entry name" value="LEURICHRPT"/>
</dbReference>
<dbReference type="Gene3D" id="3.80.10.10">
    <property type="entry name" value="Ribonuclease Inhibitor"/>
    <property type="match status" value="2"/>
</dbReference>